<keyword evidence="3" id="KW-1185">Reference proteome</keyword>
<sequence length="70" mass="7977">MPEGRTMEERERRADGLDDDERDDPRPSRSEPAAHVGTSPISTEVREKRVMASADRVMRKHRNTFAALAK</sequence>
<dbReference type="RefSeq" id="WP_282588993.1">
    <property type="nucleotide sequence ID" value="NZ_JAMOIM010000057.1"/>
</dbReference>
<dbReference type="AlphaFoldDB" id="A0AA42CNC4"/>
<organism evidence="2 3">
    <name type="scientific">Lichenifustis flavocetrariae</name>
    <dbReference type="NCBI Taxonomy" id="2949735"/>
    <lineage>
        <taxon>Bacteria</taxon>
        <taxon>Pseudomonadati</taxon>
        <taxon>Pseudomonadota</taxon>
        <taxon>Alphaproteobacteria</taxon>
        <taxon>Hyphomicrobiales</taxon>
        <taxon>Lichenihabitantaceae</taxon>
        <taxon>Lichenifustis</taxon>
    </lineage>
</organism>
<feature type="region of interest" description="Disordered" evidence="1">
    <location>
        <begin position="1"/>
        <end position="47"/>
    </location>
</feature>
<gene>
    <name evidence="2" type="ORF">M8523_32425</name>
</gene>
<dbReference type="EMBL" id="JAMOIM010000057">
    <property type="protein sequence ID" value="MCW6512616.1"/>
    <property type="molecule type" value="Genomic_DNA"/>
</dbReference>
<protein>
    <submittedName>
        <fullName evidence="2">Uncharacterized protein</fullName>
    </submittedName>
</protein>
<feature type="compositionally biased region" description="Basic and acidic residues" evidence="1">
    <location>
        <begin position="1"/>
        <end position="16"/>
    </location>
</feature>
<reference evidence="2" key="1">
    <citation type="submission" date="2022-05" db="EMBL/GenBank/DDBJ databases">
        <authorList>
            <person name="Pankratov T."/>
        </authorList>
    </citation>
    <scope>NUCLEOTIDE SEQUENCE</scope>
    <source>
        <strain evidence="2">BP6-180914</strain>
    </source>
</reference>
<comment type="caution">
    <text evidence="2">The sequence shown here is derived from an EMBL/GenBank/DDBJ whole genome shotgun (WGS) entry which is preliminary data.</text>
</comment>
<evidence type="ECO:0000256" key="1">
    <source>
        <dbReference type="SAM" id="MobiDB-lite"/>
    </source>
</evidence>
<evidence type="ECO:0000313" key="2">
    <source>
        <dbReference type="EMBL" id="MCW6512616.1"/>
    </source>
</evidence>
<proteinExistence type="predicted"/>
<name>A0AA42CNC4_9HYPH</name>
<accession>A0AA42CNC4</accession>
<dbReference type="Proteomes" id="UP001165667">
    <property type="component" value="Unassembled WGS sequence"/>
</dbReference>
<evidence type="ECO:0000313" key="3">
    <source>
        <dbReference type="Proteomes" id="UP001165667"/>
    </source>
</evidence>